<evidence type="ECO:0000313" key="1">
    <source>
        <dbReference type="EMBL" id="MFC5673696.1"/>
    </source>
</evidence>
<sequence length="49" mass="5329">MSGERIRQCALDIPGIQDTHSAFKLGAGSGRQLPHDLLKHVTSVPYVVE</sequence>
<dbReference type="Proteomes" id="UP001596183">
    <property type="component" value="Unassembled WGS sequence"/>
</dbReference>
<keyword evidence="2" id="KW-1185">Reference proteome</keyword>
<protein>
    <submittedName>
        <fullName evidence="1">Uncharacterized protein</fullName>
    </submittedName>
</protein>
<reference evidence="2" key="1">
    <citation type="journal article" date="2019" name="Int. J. Syst. Evol. Microbiol.">
        <title>The Global Catalogue of Microorganisms (GCM) 10K type strain sequencing project: providing services to taxonomists for standard genome sequencing and annotation.</title>
        <authorList>
            <consortium name="The Broad Institute Genomics Platform"/>
            <consortium name="The Broad Institute Genome Sequencing Center for Infectious Disease"/>
            <person name="Wu L."/>
            <person name="Ma J."/>
        </authorList>
    </citation>
    <scope>NUCLEOTIDE SEQUENCE [LARGE SCALE GENOMIC DNA]</scope>
    <source>
        <strain evidence="2">JCM 13852</strain>
    </source>
</reference>
<accession>A0ABW0XZ17</accession>
<organism evidence="1 2">
    <name type="scientific">Streptomyces incanus</name>
    <dbReference type="NCBI Taxonomy" id="887453"/>
    <lineage>
        <taxon>Bacteria</taxon>
        <taxon>Bacillati</taxon>
        <taxon>Actinomycetota</taxon>
        <taxon>Actinomycetes</taxon>
        <taxon>Kitasatosporales</taxon>
        <taxon>Streptomycetaceae</taxon>
        <taxon>Streptomyces</taxon>
    </lineage>
</organism>
<dbReference type="RefSeq" id="WP_381217889.1">
    <property type="nucleotide sequence ID" value="NZ_JBHSPC010000093.1"/>
</dbReference>
<proteinExistence type="predicted"/>
<name>A0ABW0XZ17_9ACTN</name>
<gene>
    <name evidence="1" type="ORF">ACFP2V_27480</name>
</gene>
<comment type="caution">
    <text evidence="1">The sequence shown here is derived from an EMBL/GenBank/DDBJ whole genome shotgun (WGS) entry which is preliminary data.</text>
</comment>
<evidence type="ECO:0000313" key="2">
    <source>
        <dbReference type="Proteomes" id="UP001596183"/>
    </source>
</evidence>
<dbReference type="EMBL" id="JBHSPC010000093">
    <property type="protein sequence ID" value="MFC5673696.1"/>
    <property type="molecule type" value="Genomic_DNA"/>
</dbReference>